<organism evidence="1 2">
    <name type="scientific">Cohnella faecalis</name>
    <dbReference type="NCBI Taxonomy" id="2315694"/>
    <lineage>
        <taxon>Bacteria</taxon>
        <taxon>Bacillati</taxon>
        <taxon>Bacillota</taxon>
        <taxon>Bacilli</taxon>
        <taxon>Bacillales</taxon>
        <taxon>Paenibacillaceae</taxon>
        <taxon>Cohnella</taxon>
    </lineage>
</organism>
<sequence>MNLYERSIVELLSSEFGYSAGDARALVVRYIQVIRKLGAYDNSRDQAERLAEADAKSYSPEAWLERLAASERERAYDKGLPHEKGTIFANVR</sequence>
<comment type="caution">
    <text evidence="1">The sequence shown here is derived from an EMBL/GenBank/DDBJ whole genome shotgun (WGS) entry which is preliminary data.</text>
</comment>
<reference evidence="1 2" key="1">
    <citation type="submission" date="2018-09" db="EMBL/GenBank/DDBJ databases">
        <title>Cohnella cavernae sp. nov., isolated from a karst cave.</title>
        <authorList>
            <person name="Zhu H."/>
        </authorList>
    </citation>
    <scope>NUCLEOTIDE SEQUENCE [LARGE SCALE GENOMIC DNA]</scope>
    <source>
        <strain evidence="1 2">K2E09-144</strain>
    </source>
</reference>
<gene>
    <name evidence="1" type="ORF">D3H35_05070</name>
</gene>
<evidence type="ECO:0000313" key="2">
    <source>
        <dbReference type="Proteomes" id="UP000266340"/>
    </source>
</evidence>
<dbReference type="Proteomes" id="UP000266340">
    <property type="component" value="Unassembled WGS sequence"/>
</dbReference>
<keyword evidence="2" id="KW-1185">Reference proteome</keyword>
<dbReference type="EMBL" id="QXJM01000023">
    <property type="protein sequence ID" value="RIE04839.1"/>
    <property type="molecule type" value="Genomic_DNA"/>
</dbReference>
<proteinExistence type="predicted"/>
<accession>A0A398CU96</accession>
<dbReference type="AlphaFoldDB" id="A0A398CU96"/>
<evidence type="ECO:0000313" key="1">
    <source>
        <dbReference type="EMBL" id="RIE04839.1"/>
    </source>
</evidence>
<protein>
    <submittedName>
        <fullName evidence="1">Uncharacterized protein</fullName>
    </submittedName>
</protein>
<name>A0A398CU96_9BACL</name>